<keyword evidence="9" id="KW-0539">Nucleus</keyword>
<name>A0AAD5M6U7_PYTIN</name>
<evidence type="ECO:0000256" key="5">
    <source>
        <dbReference type="ARBA" id="ARBA00022801"/>
    </source>
</evidence>
<proteinExistence type="inferred from homology"/>
<dbReference type="PANTHER" id="PTHR10625:SF5">
    <property type="entry name" value="HISTONE DEACETYLASE"/>
    <property type="match status" value="1"/>
</dbReference>
<evidence type="ECO:0000256" key="4">
    <source>
        <dbReference type="ARBA" id="ARBA00022491"/>
    </source>
</evidence>
<dbReference type="GO" id="GO:0040029">
    <property type="term" value="P:epigenetic regulation of gene expression"/>
    <property type="evidence" value="ECO:0007669"/>
    <property type="project" value="TreeGrafter"/>
</dbReference>
<dbReference type="EC" id="3.5.1.98" evidence="3"/>
<evidence type="ECO:0000313" key="12">
    <source>
        <dbReference type="Proteomes" id="UP001209570"/>
    </source>
</evidence>
<dbReference type="Proteomes" id="UP001209570">
    <property type="component" value="Unassembled WGS sequence"/>
</dbReference>
<comment type="similarity">
    <text evidence="2">Belongs to the histone deacetylase family. HD type 2 subfamily.</text>
</comment>
<evidence type="ECO:0000313" key="11">
    <source>
        <dbReference type="EMBL" id="KAJ0406708.1"/>
    </source>
</evidence>
<evidence type="ECO:0000256" key="6">
    <source>
        <dbReference type="ARBA" id="ARBA00022853"/>
    </source>
</evidence>
<keyword evidence="8" id="KW-0804">Transcription</keyword>
<dbReference type="InterPro" id="IPR023801">
    <property type="entry name" value="His_deacetylse_dom"/>
</dbReference>
<feature type="domain" description="Histone deacetylase" evidence="10">
    <location>
        <begin position="75"/>
        <end position="434"/>
    </location>
</feature>
<keyword evidence="5" id="KW-0378">Hydrolase</keyword>
<accession>A0AAD5M6U7</accession>
<evidence type="ECO:0000256" key="1">
    <source>
        <dbReference type="ARBA" id="ARBA00004123"/>
    </source>
</evidence>
<sequence>MEDAASRSQKAAASPYSAALSALARGDWLTRDDWIAVARVSRAWHAIVDAVVHAQQTLLVTHPTCARHHIPRRSERPERLQFVLERCRERWSRLRCADDFACATPAQLARFHSDVHVDTIHRLAAKIERSMAALDALELEDRALIGSPRAAARSASDGAAMGKTRVHRGGSFNHDEAPCSPSSSYFVKRPERPKSKASYYAQFEYIDLDSDTILMRHTLAASLAAIGGVCHAIDRVLAGDARNAFCVVRPPGHHAEPQRSMGFCFFNNVGVGACHALDAHQLTRVAIIDFDVHHGNGTQRGVEAKPELLYVSLHQSPLFPHTGFARERGEHDNIVNIPLPARTSAAVYREQFRRVVRPRVEAFAPQLVLISAGFDGHEKDPLSNMRLQARDFYWMTQEIVRMAWRCCQGRVVSVLEGGYMASALADSAEQHVLALAHGAVPQW</sequence>
<keyword evidence="7" id="KW-0805">Transcription regulation</keyword>
<dbReference type="PANTHER" id="PTHR10625">
    <property type="entry name" value="HISTONE DEACETYLASE HDAC1-RELATED"/>
    <property type="match status" value="1"/>
</dbReference>
<dbReference type="EMBL" id="JAKCXM010000029">
    <property type="protein sequence ID" value="KAJ0406708.1"/>
    <property type="molecule type" value="Genomic_DNA"/>
</dbReference>
<keyword evidence="6" id="KW-0156">Chromatin regulator</keyword>
<evidence type="ECO:0000256" key="3">
    <source>
        <dbReference type="ARBA" id="ARBA00012111"/>
    </source>
</evidence>
<evidence type="ECO:0000256" key="7">
    <source>
        <dbReference type="ARBA" id="ARBA00023015"/>
    </source>
</evidence>
<dbReference type="AlphaFoldDB" id="A0AAD5M6U7"/>
<gene>
    <name evidence="11" type="ORF">P43SY_004533</name>
</gene>
<evidence type="ECO:0000256" key="9">
    <source>
        <dbReference type="ARBA" id="ARBA00023242"/>
    </source>
</evidence>
<dbReference type="PRINTS" id="PR01270">
    <property type="entry name" value="HDASUPER"/>
</dbReference>
<dbReference type="CDD" id="cd11599">
    <property type="entry name" value="HDAC_classII_2"/>
    <property type="match status" value="1"/>
</dbReference>
<dbReference type="GO" id="GO:0141221">
    <property type="term" value="F:histone deacetylase activity, hydrolytic mechanism"/>
    <property type="evidence" value="ECO:0007669"/>
    <property type="project" value="UniProtKB-EC"/>
</dbReference>
<dbReference type="InterPro" id="IPR023696">
    <property type="entry name" value="Ureohydrolase_dom_sf"/>
</dbReference>
<dbReference type="Gene3D" id="3.40.800.20">
    <property type="entry name" value="Histone deacetylase domain"/>
    <property type="match status" value="1"/>
</dbReference>
<organism evidence="11 12">
    <name type="scientific">Pythium insidiosum</name>
    <name type="common">Pythiosis disease agent</name>
    <dbReference type="NCBI Taxonomy" id="114742"/>
    <lineage>
        <taxon>Eukaryota</taxon>
        <taxon>Sar</taxon>
        <taxon>Stramenopiles</taxon>
        <taxon>Oomycota</taxon>
        <taxon>Peronosporomycetes</taxon>
        <taxon>Pythiales</taxon>
        <taxon>Pythiaceae</taxon>
        <taxon>Pythium</taxon>
    </lineage>
</organism>
<reference evidence="11" key="1">
    <citation type="submission" date="2021-12" db="EMBL/GenBank/DDBJ databases">
        <title>Prjna785345.</title>
        <authorList>
            <person name="Rujirawat T."/>
            <person name="Krajaejun T."/>
        </authorList>
    </citation>
    <scope>NUCLEOTIDE SEQUENCE</scope>
    <source>
        <strain evidence="11">Pi057C3</strain>
    </source>
</reference>
<comment type="caution">
    <text evidence="11">The sequence shown here is derived from an EMBL/GenBank/DDBJ whole genome shotgun (WGS) entry which is preliminary data.</text>
</comment>
<dbReference type="InterPro" id="IPR000286">
    <property type="entry name" value="HDACs"/>
</dbReference>
<dbReference type="Pfam" id="PF00850">
    <property type="entry name" value="Hist_deacetyl"/>
    <property type="match status" value="1"/>
</dbReference>
<dbReference type="GO" id="GO:0005737">
    <property type="term" value="C:cytoplasm"/>
    <property type="evidence" value="ECO:0007669"/>
    <property type="project" value="TreeGrafter"/>
</dbReference>
<dbReference type="InterPro" id="IPR037138">
    <property type="entry name" value="His_deacetylse_dom_sf"/>
</dbReference>
<dbReference type="GO" id="GO:0000118">
    <property type="term" value="C:histone deacetylase complex"/>
    <property type="evidence" value="ECO:0007669"/>
    <property type="project" value="TreeGrafter"/>
</dbReference>
<protein>
    <recommendedName>
        <fullName evidence="3">histone deacetylase</fullName>
        <ecNumber evidence="3">3.5.1.98</ecNumber>
    </recommendedName>
</protein>
<evidence type="ECO:0000256" key="8">
    <source>
        <dbReference type="ARBA" id="ARBA00023163"/>
    </source>
</evidence>
<keyword evidence="4" id="KW-0678">Repressor</keyword>
<keyword evidence="12" id="KW-1185">Reference proteome</keyword>
<evidence type="ECO:0000256" key="2">
    <source>
        <dbReference type="ARBA" id="ARBA00007738"/>
    </source>
</evidence>
<dbReference type="SUPFAM" id="SSF52768">
    <property type="entry name" value="Arginase/deacetylase"/>
    <property type="match status" value="1"/>
</dbReference>
<comment type="subcellular location">
    <subcellularLocation>
        <location evidence="1">Nucleus</location>
    </subcellularLocation>
</comment>
<evidence type="ECO:0000259" key="10">
    <source>
        <dbReference type="Pfam" id="PF00850"/>
    </source>
</evidence>